<proteinExistence type="predicted"/>
<keyword evidence="4" id="KW-1185">Reference proteome</keyword>
<dbReference type="Proteomes" id="UP000229498">
    <property type="component" value="Unassembled WGS sequence"/>
</dbReference>
<keyword evidence="3" id="KW-0436">Ligase</keyword>
<dbReference type="InterPro" id="IPR042099">
    <property type="entry name" value="ANL_N_sf"/>
</dbReference>
<reference evidence="3 4" key="1">
    <citation type="submission" date="2017-11" db="EMBL/GenBank/DDBJ databases">
        <title>Draft genome sequence of Rhizobiales bacterium SY3-13.</title>
        <authorList>
            <person name="Sun C."/>
        </authorList>
    </citation>
    <scope>NUCLEOTIDE SEQUENCE [LARGE SCALE GENOMIC DNA]</scope>
    <source>
        <strain evidence="3 4">SY3-13</strain>
    </source>
</reference>
<dbReference type="EMBL" id="PHIG01000029">
    <property type="protein sequence ID" value="PJK30345.1"/>
    <property type="molecule type" value="Genomic_DNA"/>
</dbReference>
<dbReference type="PANTHER" id="PTHR43845:SF1">
    <property type="entry name" value="BLR5969 PROTEIN"/>
    <property type="match status" value="1"/>
</dbReference>
<comment type="caution">
    <text evidence="3">The sequence shown here is derived from an EMBL/GenBank/DDBJ whole genome shotgun (WGS) entry which is preliminary data.</text>
</comment>
<organism evidence="3 4">
    <name type="scientific">Minwuia thermotolerans</name>
    <dbReference type="NCBI Taxonomy" id="2056226"/>
    <lineage>
        <taxon>Bacteria</taxon>
        <taxon>Pseudomonadati</taxon>
        <taxon>Pseudomonadota</taxon>
        <taxon>Alphaproteobacteria</taxon>
        <taxon>Minwuiales</taxon>
        <taxon>Minwuiaceae</taxon>
        <taxon>Minwuia</taxon>
    </lineage>
</organism>
<dbReference type="InterPro" id="IPR000873">
    <property type="entry name" value="AMP-dep_synth/lig_dom"/>
</dbReference>
<dbReference type="Gene3D" id="3.30.300.30">
    <property type="match status" value="1"/>
</dbReference>
<protein>
    <submittedName>
        <fullName evidence="3">Acyl--CoA ligase</fullName>
    </submittedName>
</protein>
<evidence type="ECO:0000259" key="1">
    <source>
        <dbReference type="Pfam" id="PF00501"/>
    </source>
</evidence>
<evidence type="ECO:0000313" key="3">
    <source>
        <dbReference type="EMBL" id="PJK30345.1"/>
    </source>
</evidence>
<dbReference type="InterPro" id="IPR028154">
    <property type="entry name" value="AMP-dep_Lig_C"/>
</dbReference>
<sequence length="436" mass="47543">MLEPEIEALERDDLLKLQNGKLAALGERLARSPEWVEHFRQAGLKPGDLADRQALEALPFLEKSQLRERYPLPMLGVETAAVQRFCATSGTTGLPVLFGFTDNDIDLLARQVARQLYSHGVRPGDRGYNGFGFGLWAGGLAYDIGMAELGVTNFPLGPGRSDLVVEWLKDMEWTLATVSPVFLSSLIRAAKEKGIDPKRHWKLQHAVIGGQSVSRAFRDELEAEMPEGFRSFNTYGTTEAGGPIVASTCPWSHERDEMHLMNEDSVLVEILDPETLTPVGPGEVGELVVTTLDKEASPVVRWRTRDLVRVAEHSGGCPCGRKGMGAIGRIIGRSDDMLKVRGVIVYPSQIEDVVAATPGTVKEAWQIYVDQPGSSPNSVTVAIEQENGYNGNPDDLAAAVGRSLTSRLGLKVPVECHPAGALPRYEAKAQRVLVRS</sequence>
<name>A0A2M9G3Q3_9PROT</name>
<dbReference type="Gene3D" id="3.40.50.12780">
    <property type="entry name" value="N-terminal domain of ligase-like"/>
    <property type="match status" value="1"/>
</dbReference>
<dbReference type="GO" id="GO:0016874">
    <property type="term" value="F:ligase activity"/>
    <property type="evidence" value="ECO:0007669"/>
    <property type="project" value="UniProtKB-KW"/>
</dbReference>
<feature type="domain" description="AMP-dependent synthetase/ligase" evidence="1">
    <location>
        <begin position="161"/>
        <end position="290"/>
    </location>
</feature>
<dbReference type="InterPro" id="IPR045851">
    <property type="entry name" value="AMP-bd_C_sf"/>
</dbReference>
<dbReference type="OrthoDB" id="580775at2"/>
<evidence type="ECO:0000259" key="2">
    <source>
        <dbReference type="Pfam" id="PF14535"/>
    </source>
</evidence>
<feature type="domain" description="AMP-dependent ligase C-terminal" evidence="2">
    <location>
        <begin position="342"/>
        <end position="433"/>
    </location>
</feature>
<dbReference type="PANTHER" id="PTHR43845">
    <property type="entry name" value="BLR5969 PROTEIN"/>
    <property type="match status" value="1"/>
</dbReference>
<dbReference type="Pfam" id="PF14535">
    <property type="entry name" value="AMP-binding_C_2"/>
    <property type="match status" value="1"/>
</dbReference>
<accession>A0A2M9G3Q3</accession>
<gene>
    <name evidence="3" type="ORF">CVT23_07490</name>
</gene>
<dbReference type="SUPFAM" id="SSF56801">
    <property type="entry name" value="Acetyl-CoA synthetase-like"/>
    <property type="match status" value="1"/>
</dbReference>
<dbReference type="AlphaFoldDB" id="A0A2M9G3Q3"/>
<dbReference type="Pfam" id="PF00501">
    <property type="entry name" value="AMP-binding"/>
    <property type="match status" value="1"/>
</dbReference>
<evidence type="ECO:0000313" key="4">
    <source>
        <dbReference type="Proteomes" id="UP000229498"/>
    </source>
</evidence>